<keyword evidence="4 7" id="KW-0378">Hydrolase</keyword>
<evidence type="ECO:0000259" key="6">
    <source>
        <dbReference type="Pfam" id="PF00962"/>
    </source>
</evidence>
<sequence>MEALARALDALPKVDLHCHLEGTMQPATVVELAHKNGVALPTDDPAELYSYSSLDEFLTVFWLVQSTLVDRDDWARLAHEAVTASARHGVVHQECFFTPTRHLASGQRLAGIVAGLDEGLSAAETETGTTCRLVVDMDRAFGPEAGRQLVEELVDLRSAGSPGAERVIGVGMDSTELGVDSTTYAPAYDVARAAGLRRTGHQGENATARQVAKCLDALGLERVDHGVPVLDSAVLTARMVDERIPITVCPTSNVVIARCFDRLEDHVLPRMRAAGLLATVNTDDPALSDLDLGREYAAVAEAFGWGWNQMVEIALDGIEASWLDDSEKADLRTLVAMSDGPPP</sequence>
<dbReference type="RefSeq" id="WP_268112648.1">
    <property type="nucleotide sequence ID" value="NZ_JAPPUX010000004.1"/>
</dbReference>
<keyword evidence="3" id="KW-0479">Metal-binding</keyword>
<dbReference type="PANTHER" id="PTHR43114:SF6">
    <property type="entry name" value="ADENINE DEAMINASE"/>
    <property type="match status" value="1"/>
</dbReference>
<dbReference type="Pfam" id="PF00962">
    <property type="entry name" value="A_deaminase"/>
    <property type="match status" value="1"/>
</dbReference>
<dbReference type="Gene3D" id="3.20.20.140">
    <property type="entry name" value="Metal-dependent hydrolases"/>
    <property type="match status" value="1"/>
</dbReference>
<dbReference type="Proteomes" id="UP001074726">
    <property type="component" value="Unassembled WGS sequence"/>
</dbReference>
<dbReference type="EC" id="3.5.4.4" evidence="7"/>
<dbReference type="SUPFAM" id="SSF51556">
    <property type="entry name" value="Metallo-dependent hydrolases"/>
    <property type="match status" value="1"/>
</dbReference>
<reference evidence="7" key="1">
    <citation type="submission" date="2022-08" db="EMBL/GenBank/DDBJ databases">
        <title>Genome sequencing of Nocardioides sp. STR2.</title>
        <authorList>
            <person name="So Y."/>
        </authorList>
    </citation>
    <scope>NUCLEOTIDE SEQUENCE</scope>
    <source>
        <strain evidence="7">STR2</strain>
    </source>
</reference>
<proteinExistence type="inferred from homology"/>
<keyword evidence="8" id="KW-1185">Reference proteome</keyword>
<evidence type="ECO:0000256" key="5">
    <source>
        <dbReference type="ARBA" id="ARBA00022833"/>
    </source>
</evidence>
<accession>A0ABT4CFG6</accession>
<comment type="cofactor">
    <cofactor evidence="1">
        <name>Zn(2+)</name>
        <dbReference type="ChEBI" id="CHEBI:29105"/>
    </cofactor>
</comment>
<name>A0ABT4CFG6_9ACTN</name>
<evidence type="ECO:0000256" key="1">
    <source>
        <dbReference type="ARBA" id="ARBA00001947"/>
    </source>
</evidence>
<dbReference type="InterPro" id="IPR032466">
    <property type="entry name" value="Metal_Hydrolase"/>
</dbReference>
<organism evidence="7 8">
    <name type="scientific">Nocardioides pini</name>
    <dbReference type="NCBI Taxonomy" id="2975053"/>
    <lineage>
        <taxon>Bacteria</taxon>
        <taxon>Bacillati</taxon>
        <taxon>Actinomycetota</taxon>
        <taxon>Actinomycetes</taxon>
        <taxon>Propionibacteriales</taxon>
        <taxon>Nocardioidaceae</taxon>
        <taxon>Nocardioides</taxon>
    </lineage>
</organism>
<dbReference type="PANTHER" id="PTHR43114">
    <property type="entry name" value="ADENINE DEAMINASE"/>
    <property type="match status" value="1"/>
</dbReference>
<gene>
    <name evidence="7" type="primary">add</name>
    <name evidence="7" type="ORF">NYO98_15570</name>
</gene>
<evidence type="ECO:0000256" key="4">
    <source>
        <dbReference type="ARBA" id="ARBA00022801"/>
    </source>
</evidence>
<dbReference type="EMBL" id="JAPPUX010000004">
    <property type="protein sequence ID" value="MCY4727708.1"/>
    <property type="molecule type" value="Genomic_DNA"/>
</dbReference>
<dbReference type="GO" id="GO:0016787">
    <property type="term" value="F:hydrolase activity"/>
    <property type="evidence" value="ECO:0007669"/>
    <property type="project" value="UniProtKB-KW"/>
</dbReference>
<evidence type="ECO:0000313" key="8">
    <source>
        <dbReference type="Proteomes" id="UP001074726"/>
    </source>
</evidence>
<dbReference type="InterPro" id="IPR001365">
    <property type="entry name" value="A_deaminase_dom"/>
</dbReference>
<evidence type="ECO:0000256" key="3">
    <source>
        <dbReference type="ARBA" id="ARBA00022723"/>
    </source>
</evidence>
<comment type="caution">
    <text evidence="7">The sequence shown here is derived from an EMBL/GenBank/DDBJ whole genome shotgun (WGS) entry which is preliminary data.</text>
</comment>
<comment type="similarity">
    <text evidence="2">Belongs to the metallo-dependent hydrolases superfamily. Adenosine and AMP deaminases family.</text>
</comment>
<evidence type="ECO:0000256" key="2">
    <source>
        <dbReference type="ARBA" id="ARBA00006676"/>
    </source>
</evidence>
<dbReference type="NCBIfam" id="TIGR01430">
    <property type="entry name" value="aden_deam"/>
    <property type="match status" value="1"/>
</dbReference>
<evidence type="ECO:0000313" key="7">
    <source>
        <dbReference type="EMBL" id="MCY4727708.1"/>
    </source>
</evidence>
<feature type="domain" description="Adenosine deaminase" evidence="6">
    <location>
        <begin position="12"/>
        <end position="336"/>
    </location>
</feature>
<keyword evidence="5" id="KW-0862">Zinc</keyword>
<protein>
    <submittedName>
        <fullName evidence="7">Adenosine deaminase</fullName>
        <ecNumber evidence="7">3.5.4.4</ecNumber>
    </submittedName>
</protein>
<dbReference type="InterPro" id="IPR006330">
    <property type="entry name" value="Ado/ade_deaminase"/>
</dbReference>